<evidence type="ECO:0000256" key="6">
    <source>
        <dbReference type="HAMAP-Rule" id="MF_00900"/>
    </source>
</evidence>
<evidence type="ECO:0000256" key="8">
    <source>
        <dbReference type="PIRSR" id="PIRSR006809-2"/>
    </source>
</evidence>
<dbReference type="Gene3D" id="3.40.50.11060">
    <property type="entry name" value="GTPase HflX, N-terminal domain"/>
    <property type="match status" value="1"/>
</dbReference>
<comment type="caution">
    <text evidence="11">The sequence shown here is derived from an EMBL/GenBank/DDBJ whole genome shotgun (WGS) entry which is preliminary data.</text>
</comment>
<dbReference type="Gene3D" id="6.10.250.2860">
    <property type="match status" value="1"/>
</dbReference>
<keyword evidence="1 6" id="KW-0963">Cytoplasm</keyword>
<dbReference type="SUPFAM" id="SSF52540">
    <property type="entry name" value="P-loop containing nucleoside triphosphate hydrolases"/>
    <property type="match status" value="1"/>
</dbReference>
<dbReference type="FunFam" id="3.40.50.11060:FF:000001">
    <property type="entry name" value="GTPase HflX"/>
    <property type="match status" value="1"/>
</dbReference>
<feature type="binding site" evidence="7">
    <location>
        <begin position="263"/>
        <end position="266"/>
    </location>
    <ligand>
        <name>GTP</name>
        <dbReference type="ChEBI" id="CHEBI:37565"/>
    </ligand>
</feature>
<dbReference type="STRING" id="1637975.AN957_02040"/>
<comment type="cofactor">
    <cofactor evidence="8">
        <name>Mg(2+)</name>
        <dbReference type="ChEBI" id="CHEBI:18420"/>
    </cofactor>
</comment>
<gene>
    <name evidence="6" type="primary">hflX</name>
    <name evidence="11" type="ORF">AN957_02040</name>
</gene>
<dbReference type="Pfam" id="PF13167">
    <property type="entry name" value="GTP-bdg_N"/>
    <property type="match status" value="1"/>
</dbReference>
<dbReference type="GO" id="GO:0046872">
    <property type="term" value="F:metal ion binding"/>
    <property type="evidence" value="ECO:0007669"/>
    <property type="project" value="UniProtKB-KW"/>
</dbReference>
<comment type="subunit">
    <text evidence="6">Monomer. Associates with the 50S ribosomal subunit.</text>
</comment>
<evidence type="ECO:0000313" key="12">
    <source>
        <dbReference type="Proteomes" id="UP000050996"/>
    </source>
</evidence>
<protein>
    <recommendedName>
        <fullName evidence="6">GTPase HflX</fullName>
    </recommendedName>
    <alternativeName>
        <fullName evidence="6">GTP-binding protein HflX</fullName>
    </alternativeName>
</protein>
<dbReference type="Gene3D" id="3.40.50.300">
    <property type="entry name" value="P-loop containing nucleotide triphosphate hydrolases"/>
    <property type="match status" value="1"/>
</dbReference>
<feature type="binding site" evidence="7">
    <location>
        <begin position="349"/>
        <end position="351"/>
    </location>
    <ligand>
        <name>GTP</name>
        <dbReference type="ChEBI" id="CHEBI:37565"/>
    </ligand>
</feature>
<organism evidence="11 12">
    <name type="scientific">Cytobacillus solani</name>
    <dbReference type="NCBI Taxonomy" id="1637975"/>
    <lineage>
        <taxon>Bacteria</taxon>
        <taxon>Bacillati</taxon>
        <taxon>Bacillota</taxon>
        <taxon>Bacilli</taxon>
        <taxon>Bacillales</taxon>
        <taxon>Bacillaceae</taxon>
        <taxon>Cytobacillus</taxon>
    </lineage>
</organism>
<dbReference type="InterPro" id="IPR032305">
    <property type="entry name" value="GTP-bd_M"/>
</dbReference>
<comment type="function">
    <text evidence="6">GTPase that associates with the 50S ribosomal subunit and may have a role during protein synthesis or ribosome biogenesis.</text>
</comment>
<dbReference type="FunFam" id="3.40.50.300:FF:001198">
    <property type="entry name" value="GTPase HflX"/>
    <property type="match status" value="1"/>
</dbReference>
<evidence type="ECO:0000256" key="7">
    <source>
        <dbReference type="PIRSR" id="PIRSR006809-1"/>
    </source>
</evidence>
<dbReference type="InterPro" id="IPR016496">
    <property type="entry name" value="GTPase_HflX"/>
</dbReference>
<evidence type="ECO:0000256" key="2">
    <source>
        <dbReference type="ARBA" id="ARBA00022723"/>
    </source>
</evidence>
<comment type="subcellular location">
    <subcellularLocation>
        <location evidence="6">Cytoplasm</location>
    </subcellularLocation>
    <text evidence="6">May associate with membranes.</text>
</comment>
<dbReference type="PANTHER" id="PTHR10229">
    <property type="entry name" value="GTP-BINDING PROTEIN HFLX"/>
    <property type="match status" value="1"/>
</dbReference>
<dbReference type="Proteomes" id="UP000050996">
    <property type="component" value="Unassembled WGS sequence"/>
</dbReference>
<dbReference type="GO" id="GO:0003924">
    <property type="term" value="F:GTPase activity"/>
    <property type="evidence" value="ECO:0007669"/>
    <property type="project" value="UniProtKB-UniRule"/>
</dbReference>
<feature type="coiled-coil region" evidence="9">
    <location>
        <begin position="169"/>
        <end position="196"/>
    </location>
</feature>
<dbReference type="GO" id="GO:0043022">
    <property type="term" value="F:ribosome binding"/>
    <property type="evidence" value="ECO:0007669"/>
    <property type="project" value="TreeGrafter"/>
</dbReference>
<keyword evidence="2 8" id="KW-0479">Metal-binding</keyword>
<dbReference type="InterPro" id="IPR006073">
    <property type="entry name" value="GTP-bd"/>
</dbReference>
<dbReference type="HAMAP" id="MF_00900">
    <property type="entry name" value="GTPase_HflX"/>
    <property type="match status" value="1"/>
</dbReference>
<feature type="binding site" evidence="7">
    <location>
        <begin position="209"/>
        <end position="216"/>
    </location>
    <ligand>
        <name>GTP</name>
        <dbReference type="ChEBI" id="CHEBI:37565"/>
    </ligand>
</feature>
<dbReference type="PIRSF" id="PIRSF006809">
    <property type="entry name" value="GTP-binding_hflX_prd"/>
    <property type="match status" value="1"/>
</dbReference>
<dbReference type="GO" id="GO:0005525">
    <property type="term" value="F:GTP binding"/>
    <property type="evidence" value="ECO:0007669"/>
    <property type="project" value="UniProtKB-UniRule"/>
</dbReference>
<dbReference type="InterPro" id="IPR030394">
    <property type="entry name" value="G_HFLX_dom"/>
</dbReference>
<dbReference type="PROSITE" id="PS51705">
    <property type="entry name" value="G_HFLX"/>
    <property type="match status" value="1"/>
</dbReference>
<evidence type="ECO:0000256" key="9">
    <source>
        <dbReference type="SAM" id="Coils"/>
    </source>
</evidence>
<keyword evidence="5 6" id="KW-0342">GTP-binding</keyword>
<feature type="binding site" evidence="7">
    <location>
        <begin position="329"/>
        <end position="332"/>
    </location>
    <ligand>
        <name>GTP</name>
        <dbReference type="ChEBI" id="CHEBI:37565"/>
    </ligand>
</feature>
<dbReference type="NCBIfam" id="TIGR03156">
    <property type="entry name" value="GTP_HflX"/>
    <property type="match status" value="1"/>
</dbReference>
<dbReference type="PRINTS" id="PR00326">
    <property type="entry name" value="GTP1OBG"/>
</dbReference>
<dbReference type="GO" id="GO:0005737">
    <property type="term" value="C:cytoplasm"/>
    <property type="evidence" value="ECO:0007669"/>
    <property type="project" value="UniProtKB-SubCell"/>
</dbReference>
<evidence type="ECO:0000313" key="11">
    <source>
        <dbReference type="EMBL" id="KQL17537.1"/>
    </source>
</evidence>
<evidence type="ECO:0000256" key="3">
    <source>
        <dbReference type="ARBA" id="ARBA00022741"/>
    </source>
</evidence>
<dbReference type="InterPro" id="IPR025121">
    <property type="entry name" value="GTPase_HflX_N"/>
</dbReference>
<reference evidence="11 12" key="1">
    <citation type="submission" date="2015-09" db="EMBL/GenBank/DDBJ databases">
        <title>Genome sequencing project for genomic taxonomy and phylogenomics of Bacillus-like bacteria.</title>
        <authorList>
            <person name="Liu B."/>
            <person name="Wang J."/>
            <person name="Zhu Y."/>
            <person name="Liu G."/>
            <person name="Chen Q."/>
            <person name="Chen Z."/>
            <person name="Lan J."/>
            <person name="Che J."/>
            <person name="Ge C."/>
            <person name="Shi H."/>
            <person name="Pan Z."/>
            <person name="Liu X."/>
        </authorList>
    </citation>
    <scope>NUCLEOTIDE SEQUENCE [LARGE SCALE GENOMIC DNA]</scope>
    <source>
        <strain evidence="11 12">FJAT-18043</strain>
    </source>
</reference>
<keyword evidence="12" id="KW-1185">Reference proteome</keyword>
<dbReference type="InterPro" id="IPR042108">
    <property type="entry name" value="GTPase_HflX_N_sf"/>
</dbReference>
<evidence type="ECO:0000256" key="1">
    <source>
        <dbReference type="ARBA" id="ARBA00022490"/>
    </source>
</evidence>
<keyword evidence="3 6" id="KW-0547">Nucleotide-binding</keyword>
<sequence>MKWRKSFMKRKAILVGVNLNSTQSDFEYMMGELANLAGACDVEVVGEITQNLHQLNKSHYIGAGKVEELLSLLKEKDANVVIFDDELSPSQIRNLESELDCEVIDRTMLILEIFSNRAKTRESQLQVEVARLKYMLPRLVGMRESLGRQGGGAGLKNRGAGETKLELDRRKIEIKITALNKELEKLINQRKTQRKLRKKNNIPVVSLVGYTNAGKSTIMNAMLEKYNEAMDKQVFEKDMLFATLETSVRKIKLTKNKTFLLTDTVGFINKLPHHLIKAFRSTLEEVGEADLLIHVLDYSSPHHEEQKRLTNEILSEIGIEGIPVIYANNKADLTEAEYPFSQQNCVYLSAKNRLGLNELTQLISQEIFSDSIQCELLIPYAQGEIVSYFNENSHILLSEYEDNGTKIIVECKRSDAEKYKQYIRLTQV</sequence>
<comment type="similarity">
    <text evidence="6">Belongs to the TRAFAC class OBG-HflX-like GTPase superfamily. HflX GTPase family.</text>
</comment>
<dbReference type="EMBL" id="LJIX01000006">
    <property type="protein sequence ID" value="KQL17537.1"/>
    <property type="molecule type" value="Genomic_DNA"/>
</dbReference>
<dbReference type="Pfam" id="PF01926">
    <property type="entry name" value="MMR_HSR1"/>
    <property type="match status" value="1"/>
</dbReference>
<feature type="domain" description="Hflx-type G" evidence="10">
    <location>
        <begin position="203"/>
        <end position="371"/>
    </location>
</feature>
<keyword evidence="4 8" id="KW-0460">Magnesium</keyword>
<evidence type="ECO:0000256" key="4">
    <source>
        <dbReference type="ARBA" id="ARBA00022842"/>
    </source>
</evidence>
<feature type="binding site" evidence="8">
    <location>
        <position position="216"/>
    </location>
    <ligand>
        <name>Mg(2+)</name>
        <dbReference type="ChEBI" id="CHEBI:18420"/>
    </ligand>
</feature>
<dbReference type="InterPro" id="IPR027417">
    <property type="entry name" value="P-loop_NTPase"/>
</dbReference>
<dbReference type="AlphaFoldDB" id="A0A0Q3QID5"/>
<dbReference type="PATRIC" id="fig|1637975.4.peg.88"/>
<evidence type="ECO:0000259" key="10">
    <source>
        <dbReference type="PROSITE" id="PS51705"/>
    </source>
</evidence>
<evidence type="ECO:0000256" key="5">
    <source>
        <dbReference type="ARBA" id="ARBA00023134"/>
    </source>
</evidence>
<dbReference type="Pfam" id="PF16360">
    <property type="entry name" value="GTP-bdg_M"/>
    <property type="match status" value="1"/>
</dbReference>
<feature type="binding site" evidence="8">
    <location>
        <position position="243"/>
    </location>
    <ligand>
        <name>Mg(2+)</name>
        <dbReference type="ChEBI" id="CHEBI:18420"/>
    </ligand>
</feature>
<accession>A0A0Q3QID5</accession>
<name>A0A0Q3QID5_9BACI</name>
<dbReference type="PANTHER" id="PTHR10229:SF4">
    <property type="entry name" value="GTPASE HFLX"/>
    <property type="match status" value="1"/>
</dbReference>
<proteinExistence type="inferred from homology"/>
<dbReference type="CDD" id="cd01878">
    <property type="entry name" value="HflX"/>
    <property type="match status" value="1"/>
</dbReference>
<keyword evidence="9" id="KW-0175">Coiled coil</keyword>